<dbReference type="PANTHER" id="PTHR24207:SF2">
    <property type="entry name" value="ZYX102 PROTEIN"/>
    <property type="match status" value="1"/>
</dbReference>
<feature type="compositionally biased region" description="Polar residues" evidence="5">
    <location>
        <begin position="1"/>
        <end position="23"/>
    </location>
</feature>
<dbReference type="OrthoDB" id="25414at2759"/>
<dbReference type="FunFam" id="2.10.110.10:FF:000139">
    <property type="entry name" value="Protein CBR-ZYX-1"/>
    <property type="match status" value="1"/>
</dbReference>
<dbReference type="GO" id="GO:0099558">
    <property type="term" value="P:maintenance of synapse structure"/>
    <property type="evidence" value="ECO:0007669"/>
    <property type="project" value="EnsemblMetazoa"/>
</dbReference>
<dbReference type="Pfam" id="PF00412">
    <property type="entry name" value="LIM"/>
    <property type="match status" value="3"/>
</dbReference>
<dbReference type="InterPro" id="IPR001781">
    <property type="entry name" value="Znf_LIM"/>
</dbReference>
<evidence type="ECO:0000256" key="5">
    <source>
        <dbReference type="SAM" id="MobiDB-lite"/>
    </source>
</evidence>
<dbReference type="Gene3D" id="2.10.110.10">
    <property type="entry name" value="Cysteine Rich Protein"/>
    <property type="match status" value="3"/>
</dbReference>
<evidence type="ECO:0000313" key="6">
    <source>
        <dbReference type="EnsemblMetazoa" id="PPA39945.1"/>
    </source>
</evidence>
<dbReference type="SUPFAM" id="SSF57716">
    <property type="entry name" value="Glucocorticoid receptor-like (DNA-binding domain)"/>
    <property type="match status" value="3"/>
</dbReference>
<reference evidence="6" key="2">
    <citation type="submission" date="2022-06" db="UniProtKB">
        <authorList>
            <consortium name="EnsemblMetazoa"/>
        </authorList>
    </citation>
    <scope>IDENTIFICATION</scope>
    <source>
        <strain evidence="6">PS312</strain>
    </source>
</reference>
<dbReference type="GO" id="GO:0001725">
    <property type="term" value="C:stress fiber"/>
    <property type="evidence" value="ECO:0000318"/>
    <property type="project" value="GO_Central"/>
</dbReference>
<dbReference type="GO" id="GO:0046872">
    <property type="term" value="F:metal ion binding"/>
    <property type="evidence" value="ECO:0007669"/>
    <property type="project" value="UniProtKB-KW"/>
</dbReference>
<dbReference type="GO" id="GO:0006939">
    <property type="term" value="P:smooth muscle contraction"/>
    <property type="evidence" value="ECO:0007669"/>
    <property type="project" value="EnsemblMetazoa"/>
</dbReference>
<accession>A0A8R1YTE5</accession>
<feature type="region of interest" description="Disordered" evidence="5">
    <location>
        <begin position="237"/>
        <end position="272"/>
    </location>
</feature>
<keyword evidence="3" id="KW-0862">Zinc</keyword>
<dbReference type="AlphaFoldDB" id="A0A2A6BZB1"/>
<dbReference type="PANTHER" id="PTHR24207">
    <property type="entry name" value="ZYX102 PROTEIN"/>
    <property type="match status" value="1"/>
</dbReference>
<dbReference type="GO" id="GO:0017151">
    <property type="term" value="F:DEAD/H-box RNA helicase binding"/>
    <property type="evidence" value="ECO:0007669"/>
    <property type="project" value="EnsemblMetazoa"/>
</dbReference>
<evidence type="ECO:0000256" key="3">
    <source>
        <dbReference type="ARBA" id="ARBA00022833"/>
    </source>
</evidence>
<feature type="compositionally biased region" description="Low complexity" evidence="5">
    <location>
        <begin position="259"/>
        <end position="272"/>
    </location>
</feature>
<evidence type="ECO:0000256" key="4">
    <source>
        <dbReference type="ARBA" id="ARBA00023038"/>
    </source>
</evidence>
<dbReference type="GO" id="GO:0005634">
    <property type="term" value="C:nucleus"/>
    <property type="evidence" value="ECO:0007669"/>
    <property type="project" value="EnsemblMetazoa"/>
</dbReference>
<reference evidence="7" key="1">
    <citation type="journal article" date="2008" name="Nat. Genet.">
        <title>The Pristionchus pacificus genome provides a unique perspective on nematode lifestyle and parasitism.</title>
        <authorList>
            <person name="Dieterich C."/>
            <person name="Clifton S.W."/>
            <person name="Schuster L.N."/>
            <person name="Chinwalla A."/>
            <person name="Delehaunty K."/>
            <person name="Dinkelacker I."/>
            <person name="Fulton L."/>
            <person name="Fulton R."/>
            <person name="Godfrey J."/>
            <person name="Minx P."/>
            <person name="Mitreva M."/>
            <person name="Roeseler W."/>
            <person name="Tian H."/>
            <person name="Witte H."/>
            <person name="Yang S.P."/>
            <person name="Wilson R.K."/>
            <person name="Sommer R.J."/>
        </authorList>
    </citation>
    <scope>NUCLEOTIDE SEQUENCE [LARGE SCALE GENOMIC DNA]</scope>
    <source>
        <strain evidence="7">PS312</strain>
    </source>
</reference>
<proteinExistence type="predicted"/>
<dbReference type="EnsemblMetazoa" id="PPA39945.1">
    <property type="protein sequence ID" value="PPA39945.1"/>
    <property type="gene ID" value="WBGene00278314"/>
</dbReference>
<dbReference type="Proteomes" id="UP000005239">
    <property type="component" value="Unassembled WGS sequence"/>
</dbReference>
<dbReference type="GO" id="GO:0055120">
    <property type="term" value="C:striated muscle dense body"/>
    <property type="evidence" value="ECO:0007669"/>
    <property type="project" value="EnsemblMetazoa"/>
</dbReference>
<feature type="compositionally biased region" description="Polar residues" evidence="5">
    <location>
        <begin position="32"/>
        <end position="58"/>
    </location>
</feature>
<dbReference type="GO" id="GO:0098609">
    <property type="term" value="P:cell-cell adhesion"/>
    <property type="evidence" value="ECO:0000318"/>
    <property type="project" value="GO_Central"/>
</dbReference>
<accession>A0A2A6BZB1</accession>
<evidence type="ECO:0000313" key="7">
    <source>
        <dbReference type="Proteomes" id="UP000005239"/>
    </source>
</evidence>
<evidence type="ECO:0000256" key="1">
    <source>
        <dbReference type="ARBA" id="ARBA00022723"/>
    </source>
</evidence>
<feature type="region of interest" description="Disordered" evidence="5">
    <location>
        <begin position="1"/>
        <end position="58"/>
    </location>
</feature>
<protein>
    <submittedName>
        <fullName evidence="6">Zyx-1</fullName>
    </submittedName>
</protein>
<keyword evidence="4" id="KW-0440">LIM domain</keyword>
<dbReference type="CDD" id="cd09357">
    <property type="entry name" value="LIM3_Zyxin_like"/>
    <property type="match status" value="1"/>
</dbReference>
<dbReference type="GO" id="GO:0031430">
    <property type="term" value="C:M band"/>
    <property type="evidence" value="ECO:0007669"/>
    <property type="project" value="EnsemblMetazoa"/>
</dbReference>
<evidence type="ECO:0000256" key="2">
    <source>
        <dbReference type="ARBA" id="ARBA00022737"/>
    </source>
</evidence>
<name>A0A2A6BZB1_PRIPA</name>
<keyword evidence="1" id="KW-0479">Metal-binding</keyword>
<dbReference type="PROSITE" id="PS50023">
    <property type="entry name" value="LIM_DOMAIN_2"/>
    <property type="match status" value="2"/>
</dbReference>
<keyword evidence="7" id="KW-1185">Reference proteome</keyword>
<keyword evidence="2" id="KW-0677">Repeat</keyword>
<dbReference type="SMART" id="SM00132">
    <property type="entry name" value="LIM"/>
    <property type="match status" value="3"/>
</dbReference>
<gene>
    <name evidence="6" type="primary">WBGene00278314</name>
</gene>
<organism evidence="6 7">
    <name type="scientific">Pristionchus pacificus</name>
    <name type="common">Parasitic nematode worm</name>
    <dbReference type="NCBI Taxonomy" id="54126"/>
    <lineage>
        <taxon>Eukaryota</taxon>
        <taxon>Metazoa</taxon>
        <taxon>Ecdysozoa</taxon>
        <taxon>Nematoda</taxon>
        <taxon>Chromadorea</taxon>
        <taxon>Rhabditida</taxon>
        <taxon>Rhabditina</taxon>
        <taxon>Diplogasteromorpha</taxon>
        <taxon>Diplogasteroidea</taxon>
        <taxon>Neodiplogasteridae</taxon>
        <taxon>Pristionchus</taxon>
    </lineage>
</organism>
<dbReference type="GO" id="GO:0005925">
    <property type="term" value="C:focal adhesion"/>
    <property type="evidence" value="ECO:0000318"/>
    <property type="project" value="GO_Central"/>
</dbReference>
<sequence length="485" mass="52595">MGINQTRTEIPSPSSNSDITRSIGNVRRPSYPLNTDSSPQRFVSTATFSSSDYSTPTRNNNSIPLYSSPFSSPFSSSFASSFYASPSIQSTSSSSSWVSQIDNTLREHTSSPLHVPSPASSLYAVPTRLSPQPVRITPSNNNNNDGLLYSAINKTSSISSSPPFPPPPSFNQSSTIRQDFARELRDQGLTERQRMANEQRKSGRRLEPIAINADSILQASRDGDEISRLVNEMSVAMGRSTPQGGGSLPLPSLPPSAPPSSHSSDRPVTTTTSTMNTITNRQTGGQSLKGHVCVNCNQEITNDKPGCTALNQIFHVSCFVCSKCGDQLAGSSFYNVDGKPICEKDYVDSLERCAKCSQPISDRLLRAVGGAFHVQCFTCVVCNIALDGIPFTVDPENRVHCVPCFHEAFAPRCSVCSKPIVPQDGEKESVRVVAMEKSFHVECYRCEDCGTQLSSKVEGQGCYPLDNHLYCKTCNGNRLRLAASS</sequence>